<dbReference type="PRINTS" id="PR01100">
    <property type="entry name" value="SHIKIMTKNASE"/>
</dbReference>
<dbReference type="Pfam" id="PF01202">
    <property type="entry name" value="SKI"/>
    <property type="match status" value="1"/>
</dbReference>
<evidence type="ECO:0000256" key="8">
    <source>
        <dbReference type="ARBA" id="ARBA00022840"/>
    </source>
</evidence>
<comment type="function">
    <text evidence="11">Catalyzes the specific phosphorylation of the 3-hydroxyl group of shikimic acid using ATP as a cosubstrate.</text>
</comment>
<dbReference type="GO" id="GO:0000287">
    <property type="term" value="F:magnesium ion binding"/>
    <property type="evidence" value="ECO:0007669"/>
    <property type="project" value="UniProtKB-UniRule"/>
</dbReference>
<dbReference type="Gene3D" id="3.40.50.300">
    <property type="entry name" value="P-loop containing nucleotide triphosphate hydrolases"/>
    <property type="match status" value="1"/>
</dbReference>
<dbReference type="EMBL" id="CP002771">
    <property type="protein sequence ID" value="AEF56240.1"/>
    <property type="molecule type" value="Genomic_DNA"/>
</dbReference>
<evidence type="ECO:0000256" key="6">
    <source>
        <dbReference type="ARBA" id="ARBA00022741"/>
    </source>
</evidence>
<evidence type="ECO:0000256" key="2">
    <source>
        <dbReference type="ARBA" id="ARBA00006997"/>
    </source>
</evidence>
<feature type="binding site" evidence="11">
    <location>
        <position position="84"/>
    </location>
    <ligand>
        <name>substrate</name>
    </ligand>
</feature>
<evidence type="ECO:0000256" key="11">
    <source>
        <dbReference type="HAMAP-Rule" id="MF_00109"/>
    </source>
</evidence>
<comment type="subcellular location">
    <subcellularLocation>
        <location evidence="11">Cytoplasm</location>
    </subcellularLocation>
</comment>
<protein>
    <recommendedName>
        <fullName evidence="3 11">Shikimate kinase</fullName>
        <shortName evidence="11">SK</shortName>
        <ecNumber evidence="3 11">2.7.1.71</ecNumber>
    </recommendedName>
</protein>
<dbReference type="AlphaFoldDB" id="F6CT74"/>
<dbReference type="InterPro" id="IPR000623">
    <property type="entry name" value="Shikimate_kinase/TSH1"/>
</dbReference>
<comment type="catalytic activity">
    <reaction evidence="10 11">
        <text>shikimate + ATP = 3-phosphoshikimate + ADP + H(+)</text>
        <dbReference type="Rhea" id="RHEA:13121"/>
        <dbReference type="ChEBI" id="CHEBI:15378"/>
        <dbReference type="ChEBI" id="CHEBI:30616"/>
        <dbReference type="ChEBI" id="CHEBI:36208"/>
        <dbReference type="ChEBI" id="CHEBI:145989"/>
        <dbReference type="ChEBI" id="CHEBI:456216"/>
        <dbReference type="EC" id="2.7.1.71"/>
    </reaction>
</comment>
<comment type="similarity">
    <text evidence="2 11">Belongs to the shikimate kinase family.</text>
</comment>
<evidence type="ECO:0000313" key="12">
    <source>
        <dbReference type="EMBL" id="AEF56240.1"/>
    </source>
</evidence>
<dbReference type="InterPro" id="IPR031322">
    <property type="entry name" value="Shikimate/glucono_kinase"/>
</dbReference>
<feature type="binding site" evidence="11">
    <location>
        <position position="18"/>
    </location>
    <ligand>
        <name>Mg(2+)</name>
        <dbReference type="ChEBI" id="CHEBI:18420"/>
    </ligand>
</feature>
<keyword evidence="5 11" id="KW-0808">Transferase</keyword>
<evidence type="ECO:0000256" key="9">
    <source>
        <dbReference type="ARBA" id="ARBA00023141"/>
    </source>
</evidence>
<evidence type="ECO:0000256" key="1">
    <source>
        <dbReference type="ARBA" id="ARBA00004842"/>
    </source>
</evidence>
<keyword evidence="4 11" id="KW-0028">Amino-acid biosynthesis</keyword>
<dbReference type="CDD" id="cd00464">
    <property type="entry name" value="SK"/>
    <property type="match status" value="1"/>
</dbReference>
<feature type="binding site" evidence="11">
    <location>
        <position position="36"/>
    </location>
    <ligand>
        <name>substrate</name>
    </ligand>
</feature>
<evidence type="ECO:0000256" key="7">
    <source>
        <dbReference type="ARBA" id="ARBA00022777"/>
    </source>
</evidence>
<dbReference type="HOGENOM" id="CLU_057607_2_2_6"/>
<dbReference type="eggNOG" id="COG0703">
    <property type="taxonomic scope" value="Bacteria"/>
</dbReference>
<dbReference type="PROSITE" id="PS01128">
    <property type="entry name" value="SHIKIMATE_KINASE"/>
    <property type="match status" value="1"/>
</dbReference>
<dbReference type="STRING" id="491952.Mar181_3217"/>
<dbReference type="KEGG" id="mpc:Mar181_3217"/>
<dbReference type="UniPathway" id="UPA00053">
    <property type="reaction ID" value="UER00088"/>
</dbReference>
<comment type="pathway">
    <text evidence="1 11">Metabolic intermediate biosynthesis; chorismate biosynthesis; chorismate from D-erythrose 4-phosphate and phosphoenolpyruvate: step 5/7.</text>
</comment>
<keyword evidence="7 11" id="KW-0418">Kinase</keyword>
<evidence type="ECO:0000313" key="13">
    <source>
        <dbReference type="Proteomes" id="UP000009230"/>
    </source>
</evidence>
<dbReference type="GO" id="GO:0008652">
    <property type="term" value="P:amino acid biosynthetic process"/>
    <property type="evidence" value="ECO:0007669"/>
    <property type="project" value="UniProtKB-KW"/>
</dbReference>
<keyword evidence="13" id="KW-1185">Reference proteome</keyword>
<feature type="binding site" evidence="11">
    <location>
        <position position="122"/>
    </location>
    <ligand>
        <name>ATP</name>
        <dbReference type="ChEBI" id="CHEBI:30616"/>
    </ligand>
</feature>
<keyword evidence="9 11" id="KW-0057">Aromatic amino acid biosynthesis</keyword>
<evidence type="ECO:0000256" key="4">
    <source>
        <dbReference type="ARBA" id="ARBA00022605"/>
    </source>
</evidence>
<dbReference type="RefSeq" id="WP_013797710.1">
    <property type="nucleotide sequence ID" value="NC_015559.1"/>
</dbReference>
<dbReference type="Proteomes" id="UP000009230">
    <property type="component" value="Chromosome"/>
</dbReference>
<proteinExistence type="inferred from homology"/>
<sequence length="191" mass="21237">MINAPNIILVGPMGAGKTTIGRLISQSMGKEFYDLDKVIEDNAGADIPWIFEREGEEGFRKRETQALSNMVQSDTHNTVLATGGGIVTRSENRDILQQDGLVVYLYASVAQQLYRTSKSSHRPLLQAGDPKATLKKLFEVRDPLYREVATLVIETDARHPKAVANKVLEAIKRYLTSEDSNPNAHLNRGSW</sequence>
<dbReference type="GO" id="GO:0009073">
    <property type="term" value="P:aromatic amino acid family biosynthetic process"/>
    <property type="evidence" value="ECO:0007669"/>
    <property type="project" value="UniProtKB-KW"/>
</dbReference>
<gene>
    <name evidence="11" type="primary">aroK</name>
    <name evidence="12" type="ordered locus">Mar181_3217</name>
</gene>
<dbReference type="GO" id="GO:0004765">
    <property type="term" value="F:shikimate kinase activity"/>
    <property type="evidence" value="ECO:0007669"/>
    <property type="project" value="UniProtKB-UniRule"/>
</dbReference>
<organism evidence="12 13">
    <name type="scientific">Marinomonas posidonica (strain CECT 7376 / NCIMB 14433 / IVIA-Po-181)</name>
    <dbReference type="NCBI Taxonomy" id="491952"/>
    <lineage>
        <taxon>Bacteria</taxon>
        <taxon>Pseudomonadati</taxon>
        <taxon>Pseudomonadota</taxon>
        <taxon>Gammaproteobacteria</taxon>
        <taxon>Oceanospirillales</taxon>
        <taxon>Oceanospirillaceae</taxon>
        <taxon>Marinomonas</taxon>
    </lineage>
</organism>
<dbReference type="GO" id="GO:0005524">
    <property type="term" value="F:ATP binding"/>
    <property type="evidence" value="ECO:0007669"/>
    <property type="project" value="UniProtKB-UniRule"/>
</dbReference>
<keyword evidence="8 11" id="KW-0067">ATP-binding</keyword>
<dbReference type="InterPro" id="IPR027417">
    <property type="entry name" value="P-loop_NTPase"/>
</dbReference>
<keyword evidence="11" id="KW-0460">Magnesium</keyword>
<dbReference type="OrthoDB" id="9800332at2"/>
<keyword evidence="11" id="KW-0963">Cytoplasm</keyword>
<accession>F6CT74</accession>
<evidence type="ECO:0000256" key="10">
    <source>
        <dbReference type="ARBA" id="ARBA00048567"/>
    </source>
</evidence>
<feature type="binding site" evidence="11">
    <location>
        <position position="141"/>
    </location>
    <ligand>
        <name>substrate</name>
    </ligand>
</feature>
<dbReference type="HAMAP" id="MF_00109">
    <property type="entry name" value="Shikimate_kinase"/>
    <property type="match status" value="1"/>
</dbReference>
<reference evidence="12 13" key="1">
    <citation type="journal article" date="2012" name="Stand. Genomic Sci.">
        <title>Complete genome sequence of Marinomonas posidonica type strain (IVIA-Po-181(T)).</title>
        <authorList>
            <person name="Lucas-Elio P."/>
            <person name="Goodwin L."/>
            <person name="Woyke T."/>
            <person name="Pitluck S."/>
            <person name="Nolan M."/>
            <person name="Kyrpides N.C."/>
            <person name="Detter J.C."/>
            <person name="Copeland A."/>
            <person name="Lu M."/>
            <person name="Bruce D."/>
            <person name="Detter C."/>
            <person name="Tapia R."/>
            <person name="Han S."/>
            <person name="Land M.L."/>
            <person name="Ivanova N."/>
            <person name="Mikhailova N."/>
            <person name="Johnston A.W."/>
            <person name="Sanchez-Amat A."/>
        </authorList>
    </citation>
    <scope>NUCLEOTIDE SEQUENCE [LARGE SCALE GENOMIC DNA]</scope>
    <source>
        <strain evidence="13">CECT 7376 / NCIMB 14433 / IVIA-Po-181</strain>
    </source>
</reference>
<dbReference type="EC" id="2.7.1.71" evidence="3 11"/>
<dbReference type="InterPro" id="IPR023000">
    <property type="entry name" value="Shikimate_kinase_CS"/>
</dbReference>
<feature type="binding site" evidence="11">
    <location>
        <position position="158"/>
    </location>
    <ligand>
        <name>ATP</name>
        <dbReference type="ChEBI" id="CHEBI:30616"/>
    </ligand>
</feature>
<feature type="binding site" evidence="11">
    <location>
        <begin position="14"/>
        <end position="19"/>
    </location>
    <ligand>
        <name>ATP</name>
        <dbReference type="ChEBI" id="CHEBI:30616"/>
    </ligand>
</feature>
<dbReference type="GO" id="GO:0009423">
    <property type="term" value="P:chorismate biosynthetic process"/>
    <property type="evidence" value="ECO:0007669"/>
    <property type="project" value="UniProtKB-UniRule"/>
</dbReference>
<keyword evidence="6 11" id="KW-0547">Nucleotide-binding</keyword>
<dbReference type="PANTHER" id="PTHR21087:SF16">
    <property type="entry name" value="SHIKIMATE KINASE 1, CHLOROPLASTIC"/>
    <property type="match status" value="1"/>
</dbReference>
<evidence type="ECO:0000256" key="5">
    <source>
        <dbReference type="ARBA" id="ARBA00022679"/>
    </source>
</evidence>
<evidence type="ECO:0000256" key="3">
    <source>
        <dbReference type="ARBA" id="ARBA00012154"/>
    </source>
</evidence>
<comment type="subunit">
    <text evidence="11">Monomer.</text>
</comment>
<dbReference type="SUPFAM" id="SSF52540">
    <property type="entry name" value="P-loop containing nucleoside triphosphate hydrolases"/>
    <property type="match status" value="1"/>
</dbReference>
<comment type="cofactor">
    <cofactor evidence="11">
        <name>Mg(2+)</name>
        <dbReference type="ChEBI" id="CHEBI:18420"/>
    </cofactor>
    <text evidence="11">Binds 1 Mg(2+) ion per subunit.</text>
</comment>
<dbReference type="PANTHER" id="PTHR21087">
    <property type="entry name" value="SHIKIMATE KINASE"/>
    <property type="match status" value="1"/>
</dbReference>
<name>F6CT74_MARPP</name>
<dbReference type="GO" id="GO:0005829">
    <property type="term" value="C:cytosol"/>
    <property type="evidence" value="ECO:0007669"/>
    <property type="project" value="TreeGrafter"/>
</dbReference>
<keyword evidence="11" id="KW-0479">Metal-binding</keyword>
<feature type="binding site" evidence="11">
    <location>
        <position position="60"/>
    </location>
    <ligand>
        <name>substrate</name>
    </ligand>
</feature>